<comment type="caution">
    <text evidence="2">The sequence shown here is derived from an EMBL/GenBank/DDBJ whole genome shotgun (WGS) entry which is preliminary data.</text>
</comment>
<dbReference type="Proteomes" id="UP000092600">
    <property type="component" value="Unassembled WGS sequence"/>
</dbReference>
<sequence length="310" mass="36703">ISNTQADFKRAIKSYAMKRGFEYAPTKCNEFKVTMKCHVADCPWRIKARHFPGLNQWWVKKFDSKHTCSRAIGGIGHWSYDKEFITSVIWEQVMANENYTPKMIQTEIQRSYDTRISYWKAYRTRERVLQMVHRDFEGSFAALLAYMRELRLGDANACVQLEYYHEGSFHRFFWAFGALFVHSGRTASRLLDWMYRGALLTASCIDENNYILPLAWAEGENRYSWHCFLEWMRDNIVANRELHGPNSVITFIFDCQKGLIKAVGDVFPEHTHGYWVYHLSTNLPHRSKNTPAWRRFWLLRVLTPPQNSMR</sequence>
<feature type="domain" description="Transposase MuDR plant" evidence="1">
    <location>
        <begin position="6"/>
        <end position="53"/>
    </location>
</feature>
<dbReference type="AlphaFoldDB" id="A0A199UER8"/>
<dbReference type="InterPro" id="IPR004332">
    <property type="entry name" value="Transposase_MuDR"/>
</dbReference>
<protein>
    <recommendedName>
        <fullName evidence="1">Transposase MuDR plant domain-containing protein</fullName>
    </recommendedName>
</protein>
<organism evidence="2 3">
    <name type="scientific">Ananas comosus</name>
    <name type="common">Pineapple</name>
    <name type="synonym">Ananas ananas</name>
    <dbReference type="NCBI Taxonomy" id="4615"/>
    <lineage>
        <taxon>Eukaryota</taxon>
        <taxon>Viridiplantae</taxon>
        <taxon>Streptophyta</taxon>
        <taxon>Embryophyta</taxon>
        <taxon>Tracheophyta</taxon>
        <taxon>Spermatophyta</taxon>
        <taxon>Magnoliopsida</taxon>
        <taxon>Liliopsida</taxon>
        <taxon>Poales</taxon>
        <taxon>Bromeliaceae</taxon>
        <taxon>Bromelioideae</taxon>
        <taxon>Ananas</taxon>
    </lineage>
</organism>
<evidence type="ECO:0000259" key="1">
    <source>
        <dbReference type="Pfam" id="PF03108"/>
    </source>
</evidence>
<dbReference type="PANTHER" id="PTHR31973:SF187">
    <property type="entry name" value="MUTATOR TRANSPOSASE MUDRA PROTEIN"/>
    <property type="match status" value="1"/>
</dbReference>
<dbReference type="Pfam" id="PF03108">
    <property type="entry name" value="DBD_Tnp_Mut"/>
    <property type="match status" value="1"/>
</dbReference>
<dbReference type="PANTHER" id="PTHR31973">
    <property type="entry name" value="POLYPROTEIN, PUTATIVE-RELATED"/>
    <property type="match status" value="1"/>
</dbReference>
<accession>A0A199UER8</accession>
<reference evidence="2 3" key="1">
    <citation type="journal article" date="2016" name="DNA Res.">
        <title>The draft genome of MD-2 pineapple using hybrid error correction of long reads.</title>
        <authorList>
            <person name="Redwan R.M."/>
            <person name="Saidin A."/>
            <person name="Kumar S.V."/>
        </authorList>
    </citation>
    <scope>NUCLEOTIDE SEQUENCE [LARGE SCALE GENOMIC DNA]</scope>
    <source>
        <strain evidence="3">cv. MD2</strain>
        <tissue evidence="2">Leaf</tissue>
    </source>
</reference>
<name>A0A199UER8_ANACO</name>
<evidence type="ECO:0000313" key="3">
    <source>
        <dbReference type="Proteomes" id="UP000092600"/>
    </source>
</evidence>
<proteinExistence type="predicted"/>
<dbReference type="STRING" id="4615.A0A199UER8"/>
<feature type="non-terminal residue" evidence="2">
    <location>
        <position position="1"/>
    </location>
</feature>
<evidence type="ECO:0000313" key="2">
    <source>
        <dbReference type="EMBL" id="OAY63229.1"/>
    </source>
</evidence>
<dbReference type="EMBL" id="LSRQ01008362">
    <property type="protein sequence ID" value="OAY63229.1"/>
    <property type="molecule type" value="Genomic_DNA"/>
</dbReference>
<gene>
    <name evidence="2" type="ORF">ACMD2_18105</name>
</gene>